<organism evidence="1">
    <name type="scientific">marine sediment metagenome</name>
    <dbReference type="NCBI Taxonomy" id="412755"/>
    <lineage>
        <taxon>unclassified sequences</taxon>
        <taxon>metagenomes</taxon>
        <taxon>ecological metagenomes</taxon>
    </lineage>
</organism>
<name>X0TPV9_9ZZZZ</name>
<dbReference type="EMBL" id="BARS01012702">
    <property type="protein sequence ID" value="GAF89276.1"/>
    <property type="molecule type" value="Genomic_DNA"/>
</dbReference>
<accession>X0TPV9</accession>
<gene>
    <name evidence="1" type="ORF">S01H1_22490</name>
</gene>
<dbReference type="AlphaFoldDB" id="X0TPV9"/>
<protein>
    <submittedName>
        <fullName evidence="1">Uncharacterized protein</fullName>
    </submittedName>
</protein>
<proteinExistence type="predicted"/>
<dbReference type="InterPro" id="IPR045738">
    <property type="entry name" value="DUF6088"/>
</dbReference>
<dbReference type="Pfam" id="PF19570">
    <property type="entry name" value="DUF6088"/>
    <property type="match status" value="1"/>
</dbReference>
<sequence length="94" mass="10602">VFLTDGPTRKLQAGNRQILLKRTTPRNMGTAGRISGTVIQALRWLGQQHVDDQVTSILKKRLDAKDKAQLLKDIRYAPIWIAQIIRTVAGKEQI</sequence>
<evidence type="ECO:0000313" key="1">
    <source>
        <dbReference type="EMBL" id="GAF89276.1"/>
    </source>
</evidence>
<comment type="caution">
    <text evidence="1">The sequence shown here is derived from an EMBL/GenBank/DDBJ whole genome shotgun (WGS) entry which is preliminary data.</text>
</comment>
<reference evidence="1" key="1">
    <citation type="journal article" date="2014" name="Front. Microbiol.">
        <title>High frequency of phylogenetically diverse reductive dehalogenase-homologous genes in deep subseafloor sedimentary metagenomes.</title>
        <authorList>
            <person name="Kawai M."/>
            <person name="Futagami T."/>
            <person name="Toyoda A."/>
            <person name="Takaki Y."/>
            <person name="Nishi S."/>
            <person name="Hori S."/>
            <person name="Arai W."/>
            <person name="Tsubouchi T."/>
            <person name="Morono Y."/>
            <person name="Uchiyama I."/>
            <person name="Ito T."/>
            <person name="Fujiyama A."/>
            <person name="Inagaki F."/>
            <person name="Takami H."/>
        </authorList>
    </citation>
    <scope>NUCLEOTIDE SEQUENCE</scope>
    <source>
        <strain evidence="1">Expedition CK06-06</strain>
    </source>
</reference>
<feature type="non-terminal residue" evidence="1">
    <location>
        <position position="1"/>
    </location>
</feature>